<dbReference type="EMBL" id="CAJNDS010000540">
    <property type="protein sequence ID" value="CAE7216688.1"/>
    <property type="molecule type" value="Genomic_DNA"/>
</dbReference>
<name>A0A812JY16_9DINO</name>
<keyword evidence="2" id="KW-0812">Transmembrane</keyword>
<feature type="compositionally biased region" description="Basic and acidic residues" evidence="1">
    <location>
        <begin position="87"/>
        <end position="101"/>
    </location>
</feature>
<protein>
    <submittedName>
        <fullName evidence="3">Uncharacterized protein</fullName>
    </submittedName>
</protein>
<dbReference type="Proteomes" id="UP000604046">
    <property type="component" value="Unassembled WGS sequence"/>
</dbReference>
<sequence>MEVTLDGVVAQIRELIDRLLLEQEKAVLKSLPLEEPTRPSADSVKVPSYKSAPSSPVPMSPPSPPAPALPCLEILPFDLPPSASKWQSKESEPRARSEKPRATVSAQSGDGSAPIAKSSFGSANPSQDLKITKKGSLSMDGVDVRCKESSRSGEMPAREGSSARHRVTSEDGGDEDGRKRTRSRKLSINMSRPLQVEPQEAAVAERFLVHPGWDRWEESSSKFKLSPRPVCPVLVPKVQWSITARLVRAWAAIAVGLIFRDCFSIPLMSFGTDFAFWFVDVSAAMFWVLNILVSIFLAMYRKTIWHWFLAQTFLEVILAAWPILEALSVPHELDAAVEPLQGQNESEVSKGLSAEDEVPETDLVVQMAEQQKQQIAGALARMDECRPGIIQAAYVGEALSCLCRVVRGGTTTMAPRSFATKRIDEFWSHSWHGRTWSKVWTIIYMNNNTAGMLLATMASLVVCFLSWFSLVPHWSTLTGSVVYCSMLLFWRPRRRIFLDVLCIDQDNHEMKEAALISMGAFLKCSEAMVVLWDPSYTRRL</sequence>
<feature type="compositionally biased region" description="Basic and acidic residues" evidence="1">
    <location>
        <begin position="142"/>
        <end position="151"/>
    </location>
</feature>
<evidence type="ECO:0000313" key="3">
    <source>
        <dbReference type="EMBL" id="CAE7216688.1"/>
    </source>
</evidence>
<accession>A0A812JY16</accession>
<reference evidence="3" key="1">
    <citation type="submission" date="2021-02" db="EMBL/GenBank/DDBJ databases">
        <authorList>
            <person name="Dougan E. K."/>
            <person name="Rhodes N."/>
            <person name="Thang M."/>
            <person name="Chan C."/>
        </authorList>
    </citation>
    <scope>NUCLEOTIDE SEQUENCE</scope>
</reference>
<keyword evidence="2" id="KW-1133">Transmembrane helix</keyword>
<feature type="compositionally biased region" description="Pro residues" evidence="1">
    <location>
        <begin position="55"/>
        <end position="68"/>
    </location>
</feature>
<keyword evidence="4" id="KW-1185">Reference proteome</keyword>
<comment type="caution">
    <text evidence="3">The sequence shown here is derived from an EMBL/GenBank/DDBJ whole genome shotgun (WGS) entry which is preliminary data.</text>
</comment>
<dbReference type="AlphaFoldDB" id="A0A812JY16"/>
<feature type="transmembrane region" description="Helical" evidence="2">
    <location>
        <begin position="275"/>
        <end position="298"/>
    </location>
</feature>
<feature type="transmembrane region" description="Helical" evidence="2">
    <location>
        <begin position="450"/>
        <end position="468"/>
    </location>
</feature>
<evidence type="ECO:0000313" key="4">
    <source>
        <dbReference type="Proteomes" id="UP000604046"/>
    </source>
</evidence>
<evidence type="ECO:0000256" key="1">
    <source>
        <dbReference type="SAM" id="MobiDB-lite"/>
    </source>
</evidence>
<gene>
    <name evidence="3" type="ORF">SNAT2548_LOCUS7659</name>
</gene>
<keyword evidence="2" id="KW-0472">Membrane</keyword>
<proteinExistence type="predicted"/>
<feature type="transmembrane region" description="Helical" evidence="2">
    <location>
        <begin position="474"/>
        <end position="490"/>
    </location>
</feature>
<evidence type="ECO:0000256" key="2">
    <source>
        <dbReference type="SAM" id="Phobius"/>
    </source>
</evidence>
<feature type="compositionally biased region" description="Polar residues" evidence="1">
    <location>
        <begin position="119"/>
        <end position="129"/>
    </location>
</feature>
<feature type="region of interest" description="Disordered" evidence="1">
    <location>
        <begin position="34"/>
        <end position="186"/>
    </location>
</feature>
<organism evidence="3 4">
    <name type="scientific">Symbiodinium natans</name>
    <dbReference type="NCBI Taxonomy" id="878477"/>
    <lineage>
        <taxon>Eukaryota</taxon>
        <taxon>Sar</taxon>
        <taxon>Alveolata</taxon>
        <taxon>Dinophyceae</taxon>
        <taxon>Suessiales</taxon>
        <taxon>Symbiodiniaceae</taxon>
        <taxon>Symbiodinium</taxon>
    </lineage>
</organism>